<sequence>MQTSPPSANRWPASRVWKTTTRRYPRRRRLHPTTPRRNLYATAVYVVGLQAGEIKEEDRLQTEGGEK</sequence>
<accession>A0A2T8IMC4</accession>
<dbReference type="AlphaFoldDB" id="A0A2T8IMC4"/>
<gene>
    <name evidence="1" type="ORF">PAHAL_5G365500</name>
</gene>
<name>A0A2T8IMC4_9POAL</name>
<dbReference type="Proteomes" id="UP000243499">
    <property type="component" value="Chromosome 5"/>
</dbReference>
<dbReference type="EMBL" id="CM008050">
    <property type="protein sequence ID" value="PVH38830.1"/>
    <property type="molecule type" value="Genomic_DNA"/>
</dbReference>
<protein>
    <submittedName>
        <fullName evidence="1">Uncharacterized protein</fullName>
    </submittedName>
</protein>
<proteinExistence type="predicted"/>
<dbReference type="Gramene" id="PVH38830">
    <property type="protein sequence ID" value="PVH38830"/>
    <property type="gene ID" value="PAHAL_5G365500"/>
</dbReference>
<reference evidence="1" key="1">
    <citation type="submission" date="2018-04" db="EMBL/GenBank/DDBJ databases">
        <title>WGS assembly of Panicum hallii.</title>
        <authorList>
            <person name="Lovell J."/>
            <person name="Jenkins J."/>
            <person name="Lowry D."/>
            <person name="Mamidi S."/>
            <person name="Sreedasyam A."/>
            <person name="Weng X."/>
            <person name="Barry K."/>
            <person name="Bonette J."/>
            <person name="Campitelli B."/>
            <person name="Daum C."/>
            <person name="Gordon S."/>
            <person name="Gould B."/>
            <person name="Lipzen A."/>
            <person name="Macqueen A."/>
            <person name="Palacio-Mejia J."/>
            <person name="Plott C."/>
            <person name="Shakirov E."/>
            <person name="Shu S."/>
            <person name="Yoshinaga Y."/>
            <person name="Zane M."/>
            <person name="Rokhsar D."/>
            <person name="Grimwood J."/>
            <person name="Schmutz J."/>
            <person name="Juenger T."/>
        </authorList>
    </citation>
    <scope>NUCLEOTIDE SEQUENCE [LARGE SCALE GENOMIC DNA]</scope>
    <source>
        <strain evidence="1">FIL2</strain>
    </source>
</reference>
<evidence type="ECO:0000313" key="1">
    <source>
        <dbReference type="EMBL" id="PVH38830.1"/>
    </source>
</evidence>
<organism evidence="1">
    <name type="scientific">Panicum hallii</name>
    <dbReference type="NCBI Taxonomy" id="206008"/>
    <lineage>
        <taxon>Eukaryota</taxon>
        <taxon>Viridiplantae</taxon>
        <taxon>Streptophyta</taxon>
        <taxon>Embryophyta</taxon>
        <taxon>Tracheophyta</taxon>
        <taxon>Spermatophyta</taxon>
        <taxon>Magnoliopsida</taxon>
        <taxon>Liliopsida</taxon>
        <taxon>Poales</taxon>
        <taxon>Poaceae</taxon>
        <taxon>PACMAD clade</taxon>
        <taxon>Panicoideae</taxon>
        <taxon>Panicodae</taxon>
        <taxon>Paniceae</taxon>
        <taxon>Panicinae</taxon>
        <taxon>Panicum</taxon>
        <taxon>Panicum sect. Panicum</taxon>
    </lineage>
</organism>